<organism evidence="3 4">
    <name type="scientific">Lactuca sativa</name>
    <name type="common">Garden lettuce</name>
    <dbReference type="NCBI Taxonomy" id="4236"/>
    <lineage>
        <taxon>Eukaryota</taxon>
        <taxon>Viridiplantae</taxon>
        <taxon>Streptophyta</taxon>
        <taxon>Embryophyta</taxon>
        <taxon>Tracheophyta</taxon>
        <taxon>Spermatophyta</taxon>
        <taxon>Magnoliopsida</taxon>
        <taxon>eudicotyledons</taxon>
        <taxon>Gunneridae</taxon>
        <taxon>Pentapetalae</taxon>
        <taxon>asterids</taxon>
        <taxon>campanulids</taxon>
        <taxon>Asterales</taxon>
        <taxon>Asteraceae</taxon>
        <taxon>Cichorioideae</taxon>
        <taxon>Cichorieae</taxon>
        <taxon>Lactucinae</taxon>
        <taxon>Lactuca</taxon>
    </lineage>
</organism>
<feature type="transmembrane region" description="Helical" evidence="2">
    <location>
        <begin position="59"/>
        <end position="77"/>
    </location>
</feature>
<keyword evidence="4" id="KW-1185">Reference proteome</keyword>
<dbReference type="PANTHER" id="PTHR48449">
    <property type="entry name" value="DUF1985 DOMAIN-CONTAINING PROTEIN"/>
    <property type="match status" value="1"/>
</dbReference>
<comment type="caution">
    <text evidence="3">The sequence shown here is derived from an EMBL/GenBank/DDBJ whole genome shotgun (WGS) entry which is preliminary data.</text>
</comment>
<name>A0A9R1UMU2_LACSA</name>
<accession>A0A9R1UMU2</accession>
<protein>
    <submittedName>
        <fullName evidence="3">Uncharacterized protein</fullName>
    </submittedName>
</protein>
<keyword evidence="2" id="KW-1133">Transmembrane helix</keyword>
<gene>
    <name evidence="3" type="ORF">LSAT_V11C800433200</name>
</gene>
<dbReference type="EMBL" id="NBSK02000008">
    <property type="protein sequence ID" value="KAJ0189927.1"/>
    <property type="molecule type" value="Genomic_DNA"/>
</dbReference>
<dbReference type="Proteomes" id="UP000235145">
    <property type="component" value="Unassembled WGS sequence"/>
</dbReference>
<reference evidence="3 4" key="1">
    <citation type="journal article" date="2017" name="Nat. Commun.">
        <title>Genome assembly with in vitro proximity ligation data and whole-genome triplication in lettuce.</title>
        <authorList>
            <person name="Reyes-Chin-Wo S."/>
            <person name="Wang Z."/>
            <person name="Yang X."/>
            <person name="Kozik A."/>
            <person name="Arikit S."/>
            <person name="Song C."/>
            <person name="Xia L."/>
            <person name="Froenicke L."/>
            <person name="Lavelle D.O."/>
            <person name="Truco M.J."/>
            <person name="Xia R."/>
            <person name="Zhu S."/>
            <person name="Xu C."/>
            <person name="Xu H."/>
            <person name="Xu X."/>
            <person name="Cox K."/>
            <person name="Korf I."/>
            <person name="Meyers B.C."/>
            <person name="Michelmore R.W."/>
        </authorList>
    </citation>
    <scope>NUCLEOTIDE SEQUENCE [LARGE SCALE GENOMIC DNA]</scope>
    <source>
        <strain evidence="4">cv. Salinas</strain>
        <tissue evidence="3">Seedlings</tissue>
    </source>
</reference>
<evidence type="ECO:0000256" key="1">
    <source>
        <dbReference type="SAM" id="MobiDB-lite"/>
    </source>
</evidence>
<feature type="transmembrane region" description="Helical" evidence="2">
    <location>
        <begin position="5"/>
        <end position="21"/>
    </location>
</feature>
<sequence>MLMYIIINIFFGSFAWVSYLLDFTYDDLEDTWNKINKYFSLLEPSQTFKYSVSGVTVPFRIWIYEMLPAVGGGGFALRKNKDMPRMKRWRGTTNKNKMSPSADEMTSSYYMAWEEYLYGERNSVPSPVRDHFRRQDESSSSMSSIDRSHGRGGRSGKPRLEEVLKRLHILEQQVFMNREPTEVFVEEVDNEDIWKNISFEEPAVFQTNFGEPVVEDEGMNKNKTNENVFGDIEDDKVIIYIKITILIVKLENPSLQLQSKLEPKRPPLRYSIQVVQVSP</sequence>
<evidence type="ECO:0000256" key="2">
    <source>
        <dbReference type="SAM" id="Phobius"/>
    </source>
</evidence>
<evidence type="ECO:0000313" key="3">
    <source>
        <dbReference type="EMBL" id="KAJ0189927.1"/>
    </source>
</evidence>
<feature type="region of interest" description="Disordered" evidence="1">
    <location>
        <begin position="127"/>
        <end position="158"/>
    </location>
</feature>
<feature type="compositionally biased region" description="Basic and acidic residues" evidence="1">
    <location>
        <begin position="128"/>
        <end position="137"/>
    </location>
</feature>
<keyword evidence="2" id="KW-0472">Membrane</keyword>
<keyword evidence="2" id="KW-0812">Transmembrane</keyword>
<proteinExistence type="predicted"/>
<dbReference type="AlphaFoldDB" id="A0A9R1UMU2"/>
<dbReference type="PANTHER" id="PTHR48449:SF1">
    <property type="entry name" value="DUF1985 DOMAIN-CONTAINING PROTEIN"/>
    <property type="match status" value="1"/>
</dbReference>
<evidence type="ECO:0000313" key="4">
    <source>
        <dbReference type="Proteomes" id="UP000235145"/>
    </source>
</evidence>